<evidence type="ECO:0000259" key="22">
    <source>
        <dbReference type="PROSITE" id="PS50894"/>
    </source>
</evidence>
<dbReference type="PRINTS" id="PR00344">
    <property type="entry name" value="BCTRLSENSOR"/>
</dbReference>
<evidence type="ECO:0000256" key="1">
    <source>
        <dbReference type="ARBA" id="ARBA00000085"/>
    </source>
</evidence>
<dbReference type="SUPFAM" id="SSF158472">
    <property type="entry name" value="HAMP domain-like"/>
    <property type="match status" value="1"/>
</dbReference>
<dbReference type="Gene3D" id="6.10.340.10">
    <property type="match status" value="1"/>
</dbReference>
<feature type="domain" description="Response regulatory" evidence="18">
    <location>
        <begin position="976"/>
        <end position="1094"/>
    </location>
</feature>
<feature type="modified residue" description="Phosphohistidine" evidence="14">
    <location>
        <position position="1314"/>
    </location>
</feature>
<evidence type="ECO:0000256" key="10">
    <source>
        <dbReference type="ARBA" id="ARBA00022840"/>
    </source>
</evidence>
<dbReference type="Gene3D" id="3.40.50.2300">
    <property type="match status" value="2"/>
</dbReference>
<dbReference type="InterPro" id="IPR000700">
    <property type="entry name" value="PAS-assoc_C"/>
</dbReference>
<dbReference type="InterPro" id="IPR036097">
    <property type="entry name" value="HisK_dim/P_sf"/>
</dbReference>
<keyword evidence="7 16" id="KW-0812">Transmembrane</keyword>
<evidence type="ECO:0000256" key="13">
    <source>
        <dbReference type="ARBA" id="ARBA00023136"/>
    </source>
</evidence>
<dbReference type="InterPro" id="IPR004358">
    <property type="entry name" value="Sig_transdc_His_kin-like_C"/>
</dbReference>
<dbReference type="InterPro" id="IPR011006">
    <property type="entry name" value="CheY-like_superfamily"/>
</dbReference>
<dbReference type="SMART" id="SM00387">
    <property type="entry name" value="HATPase_c"/>
    <property type="match status" value="1"/>
</dbReference>
<dbReference type="Pfam" id="PF00989">
    <property type="entry name" value="PAS"/>
    <property type="match status" value="1"/>
</dbReference>
<dbReference type="InterPro" id="IPR003660">
    <property type="entry name" value="HAMP_dom"/>
</dbReference>
<dbReference type="Pfam" id="PF01627">
    <property type="entry name" value="Hpt"/>
    <property type="match status" value="1"/>
</dbReference>
<evidence type="ECO:0000259" key="17">
    <source>
        <dbReference type="PROSITE" id="PS50109"/>
    </source>
</evidence>
<dbReference type="CDD" id="cd17546">
    <property type="entry name" value="REC_hyHK_CKI1_RcsC-like"/>
    <property type="match status" value="2"/>
</dbReference>
<sequence>MPGLRERLERLPLARRLQLGFGGILLLVVLLGLYNLAMNRQQMDRIGRLYDKDLVGLLHVESARAALADMGQYLRQAVMADEAAPREEALRLFAESDTVLRREIELARPLIYRDDTRGSLREFDLAFADYRSQAISIALLVREPVRGDRTGAVARLAAPGFQRSATQSREALARVASGKREGADREVALADAGYHDGVRMTIALLAAGLVAGLLFGALISRSIRRPADGLRQALDSLSNGDLGSTIPYTEYPNETGDLARAIRTMQAQARQTASQRWVKTQVAAILRELQSASDATELASRFFSVVSPLIGVGRGVLYAHQPEGVLTRLGGHADAGAPQRLTFGEGLAGQCGIDRKAVELTPPPPDYLRVSSALGSTAAAQLLVLPLVLRKRLLGVIELATVSPLGPAQRELVDEILPILAVNLEILDRTMRTRQLLDESREQQELTARQAASLKEQTVALEAQQKTINATKAWYRGIIESAPDGMMIVDPDGRILMGNPKLETIFGYERDELVGASVERLVPADIAARHVELRRAFMAQGVSRQMGRDILDLRGVRKDGSEFSVEIGLSFLPEMEGQGTCVCASVRDVSERRAMESAVQRSEERLRYILDRSPVCVGVANADELRFANPKFVDTFGLNVGDDPTRIYVDPSDRDRIREHLATNSTLSAVELKLYDRDRRERDILASYVPIGSDGDPGVLAWFIDVTEQKAAQAATMRAKDLAEDATRAKSDFLANMSHEIRTPMNAIIGLSYLLLQLELDPRQRGYVEKIHRSGGNLLGIINDILDFSKIEAGQMAMEQVAFDLRDVLDHVSSVAGLNAEQKGLELVYQLPAELPVAFVGDPLRLGQILLNLTNNAIKFSERGAVVMGIEPPRMLDDDGIELHLWVKDEGIGMSEEQVSRLFQSFMQGDASTTRRFGGTGLGLVITRRLAELMDGRIEVESAPGVGSTFHAHVRLSTETGAAPQRVEQRALHGLRALVVDDNPATRAALVAMAHGLGMEVDDAASGDEALRSVATRRPYQVVLMDWKMPGMDGIETLRRIASIANDMPATVMVTAFDPEEAREEAERRGVSIGRALGKPVMPWLLQETIMAALGKPTVDAPREAATKGRRNVATSLVGSRVLLVEDNEINRELAQDLLRRAGVEVVWAGNGQEALDVLEVDPFFDGVLMDCQMPVMDGYDAARAIRGRLGLVDLPIIAMTASAMADDRDEAIAAGMNDHIPKPIDVDAMLATMSRWMETCDRRGVLDEPGAEGEASAPLPTVDRNVGLATCGHNSALYHRLLLGYLKDYGDFAASFEAACGSDDPTAPRRLAHDLRGTSACIGARGVAERAKELEEACEAGAPQAQVAELLDRTLEALRPVLEDLTVSELQSAA</sequence>
<accession>A0ABP9L8J9</accession>
<dbReference type="SMART" id="SM00388">
    <property type="entry name" value="HisKA"/>
    <property type="match status" value="1"/>
</dbReference>
<gene>
    <name evidence="23" type="ORF">GCM10025759_14550</name>
</gene>
<dbReference type="PROSITE" id="PS50110">
    <property type="entry name" value="RESPONSE_REGULATORY"/>
    <property type="match status" value="2"/>
</dbReference>
<dbReference type="NCBIfam" id="TIGR00229">
    <property type="entry name" value="sensory_box"/>
    <property type="match status" value="2"/>
</dbReference>
<keyword evidence="8" id="KW-0547">Nucleotide-binding</keyword>
<feature type="domain" description="PAC" evidence="20">
    <location>
        <begin position="549"/>
        <end position="601"/>
    </location>
</feature>
<dbReference type="Pfam" id="PF02518">
    <property type="entry name" value="HATPase_c"/>
    <property type="match status" value="1"/>
</dbReference>
<evidence type="ECO:0000256" key="12">
    <source>
        <dbReference type="ARBA" id="ARBA00023012"/>
    </source>
</evidence>
<name>A0ABP9L8J9_9GAMM</name>
<dbReference type="SUPFAM" id="SSF47226">
    <property type="entry name" value="Histidine-containing phosphotransfer domain, HPT domain"/>
    <property type="match status" value="1"/>
</dbReference>
<evidence type="ECO:0000256" key="7">
    <source>
        <dbReference type="ARBA" id="ARBA00022692"/>
    </source>
</evidence>
<evidence type="ECO:0000256" key="3">
    <source>
        <dbReference type="ARBA" id="ARBA00012438"/>
    </source>
</evidence>
<dbReference type="PROSITE" id="PS50894">
    <property type="entry name" value="HPT"/>
    <property type="match status" value="1"/>
</dbReference>
<feature type="domain" description="PAS" evidence="19">
    <location>
        <begin position="471"/>
        <end position="540"/>
    </location>
</feature>
<feature type="domain" description="Response regulatory" evidence="18">
    <location>
        <begin position="1121"/>
        <end position="1238"/>
    </location>
</feature>
<dbReference type="Gene3D" id="3.30.565.10">
    <property type="entry name" value="Histidine kinase-like ATPase, C-terminal domain"/>
    <property type="match status" value="1"/>
</dbReference>
<organism evidence="23 24">
    <name type="scientific">Lysobacter panacisoli</name>
    <dbReference type="NCBI Taxonomy" id="1255263"/>
    <lineage>
        <taxon>Bacteria</taxon>
        <taxon>Pseudomonadati</taxon>
        <taxon>Pseudomonadota</taxon>
        <taxon>Gammaproteobacteria</taxon>
        <taxon>Lysobacterales</taxon>
        <taxon>Lysobacteraceae</taxon>
        <taxon>Lysobacter</taxon>
    </lineage>
</organism>
<dbReference type="InterPro" id="IPR003661">
    <property type="entry name" value="HisK_dim/P_dom"/>
</dbReference>
<dbReference type="SMART" id="SM00091">
    <property type="entry name" value="PAS"/>
    <property type="match status" value="2"/>
</dbReference>
<evidence type="ECO:0000259" key="20">
    <source>
        <dbReference type="PROSITE" id="PS50113"/>
    </source>
</evidence>
<keyword evidence="12" id="KW-0902">Two-component regulatory system</keyword>
<dbReference type="Pfam" id="PF00512">
    <property type="entry name" value="HisKA"/>
    <property type="match status" value="1"/>
</dbReference>
<dbReference type="SUPFAM" id="SSF47384">
    <property type="entry name" value="Homodimeric domain of signal transducing histidine kinase"/>
    <property type="match status" value="1"/>
</dbReference>
<feature type="domain" description="HAMP" evidence="21">
    <location>
        <begin position="221"/>
        <end position="274"/>
    </location>
</feature>
<dbReference type="SMART" id="SM00304">
    <property type="entry name" value="HAMP"/>
    <property type="match status" value="1"/>
</dbReference>
<dbReference type="EC" id="2.7.13.3" evidence="3"/>
<evidence type="ECO:0000256" key="11">
    <source>
        <dbReference type="ARBA" id="ARBA00022989"/>
    </source>
</evidence>
<feature type="modified residue" description="4-aspartylphosphate" evidence="15">
    <location>
        <position position="1171"/>
    </location>
</feature>
<dbReference type="CDD" id="cd00130">
    <property type="entry name" value="PAS"/>
    <property type="match status" value="1"/>
</dbReference>
<feature type="transmembrane region" description="Helical" evidence="16">
    <location>
        <begin position="202"/>
        <end position="220"/>
    </location>
</feature>
<dbReference type="SMART" id="SM00086">
    <property type="entry name" value="PAC"/>
    <property type="match status" value="2"/>
</dbReference>
<dbReference type="PANTHER" id="PTHR45339:SF1">
    <property type="entry name" value="HYBRID SIGNAL TRANSDUCTION HISTIDINE KINASE J"/>
    <property type="match status" value="1"/>
</dbReference>
<comment type="subcellular location">
    <subcellularLocation>
        <location evidence="2">Cell membrane</location>
        <topology evidence="2">Multi-pass membrane protein</topology>
    </subcellularLocation>
</comment>
<evidence type="ECO:0000259" key="19">
    <source>
        <dbReference type="PROSITE" id="PS50112"/>
    </source>
</evidence>
<dbReference type="InterPro" id="IPR003594">
    <property type="entry name" value="HATPase_dom"/>
</dbReference>
<dbReference type="InterPro" id="IPR036890">
    <property type="entry name" value="HATPase_C_sf"/>
</dbReference>
<evidence type="ECO:0000259" key="18">
    <source>
        <dbReference type="PROSITE" id="PS50110"/>
    </source>
</evidence>
<dbReference type="InterPro" id="IPR013767">
    <property type="entry name" value="PAS_fold"/>
</dbReference>
<dbReference type="PROSITE" id="PS50885">
    <property type="entry name" value="HAMP"/>
    <property type="match status" value="1"/>
</dbReference>
<evidence type="ECO:0000259" key="21">
    <source>
        <dbReference type="PROSITE" id="PS50885"/>
    </source>
</evidence>
<protein>
    <recommendedName>
        <fullName evidence="3">histidine kinase</fullName>
        <ecNumber evidence="3">2.7.13.3</ecNumber>
    </recommendedName>
</protein>
<evidence type="ECO:0000256" key="5">
    <source>
        <dbReference type="ARBA" id="ARBA00022553"/>
    </source>
</evidence>
<dbReference type="CDD" id="cd16922">
    <property type="entry name" value="HATPase_EvgS-ArcB-TorS-like"/>
    <property type="match status" value="1"/>
</dbReference>
<dbReference type="PANTHER" id="PTHR45339">
    <property type="entry name" value="HYBRID SIGNAL TRANSDUCTION HISTIDINE KINASE J"/>
    <property type="match status" value="1"/>
</dbReference>
<dbReference type="InterPro" id="IPR001789">
    <property type="entry name" value="Sig_transdc_resp-reg_receiver"/>
</dbReference>
<keyword evidence="6" id="KW-0808">Transferase</keyword>
<dbReference type="CDD" id="cd00082">
    <property type="entry name" value="HisKA"/>
    <property type="match status" value="1"/>
</dbReference>
<proteinExistence type="predicted"/>
<keyword evidence="13 16" id="KW-0472">Membrane</keyword>
<dbReference type="EMBL" id="BAABKY010000002">
    <property type="protein sequence ID" value="GAA5073395.1"/>
    <property type="molecule type" value="Genomic_DNA"/>
</dbReference>
<evidence type="ECO:0000313" key="23">
    <source>
        <dbReference type="EMBL" id="GAA5073395.1"/>
    </source>
</evidence>
<dbReference type="InterPro" id="IPR029016">
    <property type="entry name" value="GAF-like_dom_sf"/>
</dbReference>
<dbReference type="SUPFAM" id="SSF55874">
    <property type="entry name" value="ATPase domain of HSP90 chaperone/DNA topoisomerase II/histidine kinase"/>
    <property type="match status" value="1"/>
</dbReference>
<evidence type="ECO:0000256" key="6">
    <source>
        <dbReference type="ARBA" id="ARBA00022679"/>
    </source>
</evidence>
<feature type="transmembrane region" description="Helical" evidence="16">
    <location>
        <begin position="20"/>
        <end position="38"/>
    </location>
</feature>
<dbReference type="InterPro" id="IPR005467">
    <property type="entry name" value="His_kinase_dom"/>
</dbReference>
<dbReference type="SUPFAM" id="SSF55785">
    <property type="entry name" value="PYP-like sensor domain (PAS domain)"/>
    <property type="match status" value="2"/>
</dbReference>
<keyword evidence="11 16" id="KW-1133">Transmembrane helix</keyword>
<evidence type="ECO:0000313" key="24">
    <source>
        <dbReference type="Proteomes" id="UP001501083"/>
    </source>
</evidence>
<keyword evidence="24" id="KW-1185">Reference proteome</keyword>
<dbReference type="InterPro" id="IPR036641">
    <property type="entry name" value="HPT_dom_sf"/>
</dbReference>
<feature type="domain" description="Histidine kinase" evidence="17">
    <location>
        <begin position="736"/>
        <end position="958"/>
    </location>
</feature>
<dbReference type="PROSITE" id="PS50113">
    <property type="entry name" value="PAC"/>
    <property type="match status" value="1"/>
</dbReference>
<dbReference type="InterPro" id="IPR035965">
    <property type="entry name" value="PAS-like_dom_sf"/>
</dbReference>
<dbReference type="SMART" id="SM00448">
    <property type="entry name" value="REC"/>
    <property type="match status" value="2"/>
</dbReference>
<dbReference type="Gene3D" id="3.30.450.20">
    <property type="entry name" value="PAS domain"/>
    <property type="match status" value="2"/>
</dbReference>
<comment type="catalytic activity">
    <reaction evidence="1">
        <text>ATP + protein L-histidine = ADP + protein N-phospho-L-histidine.</text>
        <dbReference type="EC" id="2.7.13.3"/>
    </reaction>
</comment>
<evidence type="ECO:0000256" key="4">
    <source>
        <dbReference type="ARBA" id="ARBA00022475"/>
    </source>
</evidence>
<dbReference type="Pfam" id="PF13426">
    <property type="entry name" value="PAS_9"/>
    <property type="match status" value="1"/>
</dbReference>
<dbReference type="SUPFAM" id="SSF52172">
    <property type="entry name" value="CheY-like"/>
    <property type="match status" value="2"/>
</dbReference>
<dbReference type="Pfam" id="PF00072">
    <property type="entry name" value="Response_reg"/>
    <property type="match status" value="2"/>
</dbReference>
<evidence type="ECO:0000256" key="16">
    <source>
        <dbReference type="SAM" id="Phobius"/>
    </source>
</evidence>
<dbReference type="PROSITE" id="PS50112">
    <property type="entry name" value="PAS"/>
    <property type="match status" value="1"/>
</dbReference>
<dbReference type="InterPro" id="IPR001610">
    <property type="entry name" value="PAC"/>
</dbReference>
<dbReference type="Gene3D" id="3.30.450.40">
    <property type="match status" value="1"/>
</dbReference>
<keyword evidence="9" id="KW-0418">Kinase</keyword>
<evidence type="ECO:0000256" key="8">
    <source>
        <dbReference type="ARBA" id="ARBA00022741"/>
    </source>
</evidence>
<evidence type="ECO:0000256" key="15">
    <source>
        <dbReference type="PROSITE-ProRule" id="PRU00169"/>
    </source>
</evidence>
<dbReference type="SUPFAM" id="SSF55781">
    <property type="entry name" value="GAF domain-like"/>
    <property type="match status" value="1"/>
</dbReference>
<keyword evidence="4" id="KW-1003">Cell membrane</keyword>
<dbReference type="PROSITE" id="PS50109">
    <property type="entry name" value="HIS_KIN"/>
    <property type="match status" value="1"/>
</dbReference>
<dbReference type="Gene3D" id="1.10.287.130">
    <property type="match status" value="1"/>
</dbReference>
<feature type="domain" description="HPt" evidence="22">
    <location>
        <begin position="1275"/>
        <end position="1369"/>
    </location>
</feature>
<reference evidence="24" key="1">
    <citation type="journal article" date="2019" name="Int. J. Syst. Evol. Microbiol.">
        <title>The Global Catalogue of Microorganisms (GCM) 10K type strain sequencing project: providing services to taxonomists for standard genome sequencing and annotation.</title>
        <authorList>
            <consortium name="The Broad Institute Genomics Platform"/>
            <consortium name="The Broad Institute Genome Sequencing Center for Infectious Disease"/>
            <person name="Wu L."/>
            <person name="Ma J."/>
        </authorList>
    </citation>
    <scope>NUCLEOTIDE SEQUENCE [LARGE SCALE GENOMIC DNA]</scope>
    <source>
        <strain evidence="24">JCM 19212</strain>
    </source>
</reference>
<dbReference type="InterPro" id="IPR000014">
    <property type="entry name" value="PAS"/>
</dbReference>
<evidence type="ECO:0000256" key="14">
    <source>
        <dbReference type="PROSITE-ProRule" id="PRU00110"/>
    </source>
</evidence>
<feature type="modified residue" description="4-aspartylphosphate" evidence="15">
    <location>
        <position position="1026"/>
    </location>
</feature>
<dbReference type="RefSeq" id="WP_158986547.1">
    <property type="nucleotide sequence ID" value="NZ_BAABKY010000002.1"/>
</dbReference>
<keyword evidence="5 15" id="KW-0597">Phosphoprotein</keyword>
<keyword evidence="10" id="KW-0067">ATP-binding</keyword>
<dbReference type="InterPro" id="IPR008207">
    <property type="entry name" value="Sig_transdc_His_kin_Hpt_dom"/>
</dbReference>
<evidence type="ECO:0000256" key="2">
    <source>
        <dbReference type="ARBA" id="ARBA00004651"/>
    </source>
</evidence>
<evidence type="ECO:0000256" key="9">
    <source>
        <dbReference type="ARBA" id="ARBA00022777"/>
    </source>
</evidence>
<dbReference type="Proteomes" id="UP001501083">
    <property type="component" value="Unassembled WGS sequence"/>
</dbReference>
<comment type="caution">
    <text evidence="23">The sequence shown here is derived from an EMBL/GenBank/DDBJ whole genome shotgun (WGS) entry which is preliminary data.</text>
</comment>
<dbReference type="Gene3D" id="1.20.120.160">
    <property type="entry name" value="HPT domain"/>
    <property type="match status" value="1"/>
</dbReference>
<dbReference type="Pfam" id="PF00672">
    <property type="entry name" value="HAMP"/>
    <property type="match status" value="1"/>
</dbReference>